<evidence type="ECO:0000313" key="1">
    <source>
        <dbReference type="EMBL" id="KGF43641.1"/>
    </source>
</evidence>
<dbReference type="EMBL" id="JRNS01000523">
    <property type="protein sequence ID" value="KGF43641.1"/>
    <property type="molecule type" value="Genomic_DNA"/>
</dbReference>
<comment type="caution">
    <text evidence="1">The sequence shown here is derived from an EMBL/GenBank/DDBJ whole genome shotgun (WGS) entry which is preliminary data.</text>
</comment>
<reference evidence="1 2" key="1">
    <citation type="submission" date="2014-07" db="EMBL/GenBank/DDBJ databases">
        <authorList>
            <person name="McCorrison J."/>
            <person name="Sanka R."/>
            <person name="Torralba M."/>
            <person name="Gillis M."/>
            <person name="Haft D.H."/>
            <person name="Methe B."/>
            <person name="Sutton G."/>
            <person name="Nelson K.E."/>
        </authorList>
    </citation>
    <scope>NUCLEOTIDE SEQUENCE [LARGE SCALE GENOMIC DNA]</scope>
    <source>
        <strain evidence="1 2">DNF00666</strain>
    </source>
</reference>
<dbReference type="Proteomes" id="UP000029578">
    <property type="component" value="Unassembled WGS sequence"/>
</dbReference>
<gene>
    <name evidence="1" type="ORF">HMPREF0661_11750</name>
</gene>
<protein>
    <submittedName>
        <fullName evidence="1">Uncharacterized protein</fullName>
    </submittedName>
</protein>
<sequence length="109" mass="13069">MVANYTNEYPIHFEIDDAEGDPIIEQGFIFFRSSGFEVNEIIKYGYNHNSIMVICTDKYNRKHYLVSFKTGHKTKSGYPEVSFKEINERNYISEKKKYKWIFVRKLRSH</sequence>
<dbReference type="AlphaFoldDB" id="A0A096AAQ9"/>
<evidence type="ECO:0000313" key="2">
    <source>
        <dbReference type="Proteomes" id="UP000029578"/>
    </source>
</evidence>
<organism evidence="1 2">
    <name type="scientific">Prevotella melaninogenica DNF00666</name>
    <dbReference type="NCBI Taxonomy" id="1401073"/>
    <lineage>
        <taxon>Bacteria</taxon>
        <taxon>Pseudomonadati</taxon>
        <taxon>Bacteroidota</taxon>
        <taxon>Bacteroidia</taxon>
        <taxon>Bacteroidales</taxon>
        <taxon>Prevotellaceae</taxon>
        <taxon>Prevotella</taxon>
    </lineage>
</organism>
<proteinExistence type="predicted"/>
<name>A0A096AAQ9_9BACT</name>
<accession>A0A096AAQ9</accession>